<dbReference type="HOGENOM" id="CLU_1655436_0_0_1"/>
<keyword evidence="1" id="KW-0472">Membrane</keyword>
<sequence length="160" mass="17560">MLGAVLVAVVLLLFHDEVWRIWTTDAELIELCNSILAVFVVTVSFVYLRFLLTVVSVSLGPREANINLIANNIASWAIFIPLAYLMPIQWGWGLPGFWWSDLAGEVFKVVVLAWAVSRVDWAEAAREAQARAGVESEASARGVASIIAMSRASVRASKVD</sequence>
<dbReference type="eggNOG" id="ENOG502SW80">
    <property type="taxonomic scope" value="Eukaryota"/>
</dbReference>
<accession>A0A0D3KXV2</accession>
<name>A0A0D3KXV2_EMIH1</name>
<protein>
    <submittedName>
        <fullName evidence="3">Uncharacterized protein</fullName>
    </submittedName>
</protein>
<keyword evidence="4" id="KW-1185">Reference proteome</keyword>
<keyword evidence="1" id="KW-0812">Transmembrane</keyword>
<feature type="transmembrane region" description="Helical" evidence="1">
    <location>
        <begin position="36"/>
        <end position="57"/>
    </location>
</feature>
<dbReference type="STRING" id="2903.R1DZM9"/>
<reference evidence="4" key="1">
    <citation type="journal article" date="2013" name="Nature">
        <title>Pan genome of the phytoplankton Emiliania underpins its global distribution.</title>
        <authorList>
            <person name="Read B.A."/>
            <person name="Kegel J."/>
            <person name="Klute M.J."/>
            <person name="Kuo A."/>
            <person name="Lefebvre S.C."/>
            <person name="Maumus F."/>
            <person name="Mayer C."/>
            <person name="Miller J."/>
            <person name="Monier A."/>
            <person name="Salamov A."/>
            <person name="Young J."/>
            <person name="Aguilar M."/>
            <person name="Claverie J.M."/>
            <person name="Frickenhaus S."/>
            <person name="Gonzalez K."/>
            <person name="Herman E.K."/>
            <person name="Lin Y.C."/>
            <person name="Napier J."/>
            <person name="Ogata H."/>
            <person name="Sarno A.F."/>
            <person name="Shmutz J."/>
            <person name="Schroeder D."/>
            <person name="de Vargas C."/>
            <person name="Verret F."/>
            <person name="von Dassow P."/>
            <person name="Valentin K."/>
            <person name="Van de Peer Y."/>
            <person name="Wheeler G."/>
            <person name="Dacks J.B."/>
            <person name="Delwiche C.F."/>
            <person name="Dyhrman S.T."/>
            <person name="Glockner G."/>
            <person name="John U."/>
            <person name="Richards T."/>
            <person name="Worden A.Z."/>
            <person name="Zhang X."/>
            <person name="Grigoriev I.V."/>
            <person name="Allen A.E."/>
            <person name="Bidle K."/>
            <person name="Borodovsky M."/>
            <person name="Bowler C."/>
            <person name="Brownlee C."/>
            <person name="Cock J.M."/>
            <person name="Elias M."/>
            <person name="Gladyshev V.N."/>
            <person name="Groth M."/>
            <person name="Guda C."/>
            <person name="Hadaegh A."/>
            <person name="Iglesias-Rodriguez M.D."/>
            <person name="Jenkins J."/>
            <person name="Jones B.M."/>
            <person name="Lawson T."/>
            <person name="Leese F."/>
            <person name="Lindquist E."/>
            <person name="Lobanov A."/>
            <person name="Lomsadze A."/>
            <person name="Malik S.B."/>
            <person name="Marsh M.E."/>
            <person name="Mackinder L."/>
            <person name="Mock T."/>
            <person name="Mueller-Roeber B."/>
            <person name="Pagarete A."/>
            <person name="Parker M."/>
            <person name="Probert I."/>
            <person name="Quesneville H."/>
            <person name="Raines C."/>
            <person name="Rensing S.A."/>
            <person name="Riano-Pachon D.M."/>
            <person name="Richier S."/>
            <person name="Rokitta S."/>
            <person name="Shiraiwa Y."/>
            <person name="Soanes D.M."/>
            <person name="van der Giezen M."/>
            <person name="Wahlund T.M."/>
            <person name="Williams B."/>
            <person name="Wilson W."/>
            <person name="Wolfe G."/>
            <person name="Wurch L.L."/>
        </authorList>
    </citation>
    <scope>NUCLEOTIDE SEQUENCE</scope>
</reference>
<feature type="chain" id="PRO_5044264980" evidence="2">
    <location>
        <begin position="21"/>
        <end position="160"/>
    </location>
</feature>
<dbReference type="KEGG" id="ehx:EMIHUDRAFT_222707"/>
<evidence type="ECO:0000256" key="2">
    <source>
        <dbReference type="SAM" id="SignalP"/>
    </source>
</evidence>
<reference evidence="3" key="2">
    <citation type="submission" date="2024-10" db="UniProtKB">
        <authorList>
            <consortium name="EnsemblProtists"/>
        </authorList>
    </citation>
    <scope>IDENTIFICATION</scope>
</reference>
<evidence type="ECO:0000256" key="1">
    <source>
        <dbReference type="SAM" id="Phobius"/>
    </source>
</evidence>
<dbReference type="EnsemblProtists" id="EOD40587">
    <property type="protein sequence ID" value="EOD40587"/>
    <property type="gene ID" value="EMIHUDRAFT_222707"/>
</dbReference>
<proteinExistence type="predicted"/>
<dbReference type="AlphaFoldDB" id="A0A0D3KXV2"/>
<dbReference type="OMA" id="NIASWAI"/>
<dbReference type="Proteomes" id="UP000013827">
    <property type="component" value="Unassembled WGS sequence"/>
</dbReference>
<feature type="signal peptide" evidence="2">
    <location>
        <begin position="1"/>
        <end position="20"/>
    </location>
</feature>
<dbReference type="PaxDb" id="2903-EOD40587"/>
<dbReference type="GeneID" id="17285858"/>
<evidence type="ECO:0000313" key="4">
    <source>
        <dbReference type="Proteomes" id="UP000013827"/>
    </source>
</evidence>
<evidence type="ECO:0000313" key="3">
    <source>
        <dbReference type="EnsemblProtists" id="EOD40587"/>
    </source>
</evidence>
<keyword evidence="2" id="KW-0732">Signal</keyword>
<feature type="transmembrane region" description="Helical" evidence="1">
    <location>
        <begin position="69"/>
        <end position="90"/>
    </location>
</feature>
<dbReference type="RefSeq" id="XP_005793016.1">
    <property type="nucleotide sequence ID" value="XM_005792959.1"/>
</dbReference>
<keyword evidence="1" id="KW-1133">Transmembrane helix</keyword>
<organism evidence="3 4">
    <name type="scientific">Emiliania huxleyi (strain CCMP1516)</name>
    <dbReference type="NCBI Taxonomy" id="280463"/>
    <lineage>
        <taxon>Eukaryota</taxon>
        <taxon>Haptista</taxon>
        <taxon>Haptophyta</taxon>
        <taxon>Prymnesiophyceae</taxon>
        <taxon>Isochrysidales</taxon>
        <taxon>Noelaerhabdaceae</taxon>
        <taxon>Emiliania</taxon>
    </lineage>
</organism>